<gene>
    <name evidence="9" type="ORF">ACG0Z6_08930</name>
</gene>
<evidence type="ECO:0000259" key="6">
    <source>
        <dbReference type="Pfam" id="PF25917"/>
    </source>
</evidence>
<feature type="coiled-coil region" evidence="4">
    <location>
        <begin position="103"/>
        <end position="173"/>
    </location>
</feature>
<dbReference type="Gene3D" id="2.40.30.170">
    <property type="match status" value="1"/>
</dbReference>
<dbReference type="RefSeq" id="WP_394460528.1">
    <property type="nucleotide sequence ID" value="NZ_JBIGHZ010000003.1"/>
</dbReference>
<feature type="domain" description="Multidrug resistance protein MdtA-like alpha-helical hairpin" evidence="5">
    <location>
        <begin position="111"/>
        <end position="168"/>
    </location>
</feature>
<dbReference type="PANTHER" id="PTHR30469">
    <property type="entry name" value="MULTIDRUG RESISTANCE PROTEIN MDTA"/>
    <property type="match status" value="1"/>
</dbReference>
<keyword evidence="10" id="KW-1185">Reference proteome</keyword>
<dbReference type="Proteomes" id="UP001606099">
    <property type="component" value="Unassembled WGS sequence"/>
</dbReference>
<dbReference type="Gene3D" id="1.10.287.470">
    <property type="entry name" value="Helix hairpin bin"/>
    <property type="match status" value="1"/>
</dbReference>
<proteinExistence type="inferred from homology"/>
<feature type="domain" description="Multidrug resistance protein MdtA-like C-terminal permuted SH3" evidence="8">
    <location>
        <begin position="286"/>
        <end position="347"/>
    </location>
</feature>
<dbReference type="InterPro" id="IPR058625">
    <property type="entry name" value="MdtA-like_BSH"/>
</dbReference>
<dbReference type="InterPro" id="IPR058627">
    <property type="entry name" value="MdtA-like_C"/>
</dbReference>
<evidence type="ECO:0000256" key="3">
    <source>
        <dbReference type="ARBA" id="ARBA00022448"/>
    </source>
</evidence>
<keyword evidence="4" id="KW-0175">Coiled coil</keyword>
<dbReference type="EMBL" id="JBIGHZ010000003">
    <property type="protein sequence ID" value="MFG6448367.1"/>
    <property type="molecule type" value="Genomic_DNA"/>
</dbReference>
<accession>A0ABW7FVM0</accession>
<dbReference type="InterPro" id="IPR006143">
    <property type="entry name" value="RND_pump_MFP"/>
</dbReference>
<comment type="similarity">
    <text evidence="2">Belongs to the membrane fusion protein (MFP) (TC 8.A.1) family.</text>
</comment>
<dbReference type="Pfam" id="PF25917">
    <property type="entry name" value="BSH_RND"/>
    <property type="match status" value="1"/>
</dbReference>
<evidence type="ECO:0000256" key="1">
    <source>
        <dbReference type="ARBA" id="ARBA00004196"/>
    </source>
</evidence>
<dbReference type="SUPFAM" id="SSF111369">
    <property type="entry name" value="HlyD-like secretion proteins"/>
    <property type="match status" value="1"/>
</dbReference>
<dbReference type="Pfam" id="PF25954">
    <property type="entry name" value="Beta-barrel_RND_2"/>
    <property type="match status" value="1"/>
</dbReference>
<evidence type="ECO:0000259" key="7">
    <source>
        <dbReference type="Pfam" id="PF25954"/>
    </source>
</evidence>
<dbReference type="Gene3D" id="2.40.50.100">
    <property type="match status" value="1"/>
</dbReference>
<comment type="subcellular location">
    <subcellularLocation>
        <location evidence="1">Cell envelope</location>
    </subcellularLocation>
</comment>
<dbReference type="Pfam" id="PF25967">
    <property type="entry name" value="RND-MFP_C"/>
    <property type="match status" value="1"/>
</dbReference>
<dbReference type="InterPro" id="IPR058624">
    <property type="entry name" value="MdtA-like_HH"/>
</dbReference>
<evidence type="ECO:0000259" key="5">
    <source>
        <dbReference type="Pfam" id="PF25876"/>
    </source>
</evidence>
<sequence>MNLKKPQTVWALVGLIVVLALAYVWQRPAAKAGPRAQAGAAAAPSGPVTVEVRPVQAQALAEEAQAVGTLRAKQSVVLRAETSGRVVKLNFVDGQRVRAGQLLVQLDDALQQAQLRQAQAQAQLARTQLQRNRDLLAQNFVSASAVDQAASTLEVAEAQVALARAQLQRLQVLAPFDGVMGLRAVHPGDYVKDSAELVAIEDNSTMWVDFSLPERFVPLLRQGQALEVQLDALPGQHFAAKVEASDVQLDATGRALLVRARLQAPDRGLRSGQFARVRLALAVRAQAVVVPEEALVPQGGKQYLFKVVARGQDRSVQRLEARLGQRASGMVEVLEGLRPGDEVVTAGQAKLMRGEPPLIRVVDVDRVGQAASAASAASR</sequence>
<evidence type="ECO:0000256" key="4">
    <source>
        <dbReference type="SAM" id="Coils"/>
    </source>
</evidence>
<keyword evidence="3" id="KW-0813">Transport</keyword>
<dbReference type="Gene3D" id="2.40.420.20">
    <property type="match status" value="1"/>
</dbReference>
<comment type="caution">
    <text evidence="9">The sequence shown here is derived from an EMBL/GenBank/DDBJ whole genome shotgun (WGS) entry which is preliminary data.</text>
</comment>
<organism evidence="9 10">
    <name type="scientific">Roseateles rivi</name>
    <dbReference type="NCBI Taxonomy" id="3299028"/>
    <lineage>
        <taxon>Bacteria</taxon>
        <taxon>Pseudomonadati</taxon>
        <taxon>Pseudomonadota</taxon>
        <taxon>Betaproteobacteria</taxon>
        <taxon>Burkholderiales</taxon>
        <taxon>Sphaerotilaceae</taxon>
        <taxon>Roseateles</taxon>
    </lineage>
</organism>
<dbReference type="Pfam" id="PF25876">
    <property type="entry name" value="HH_MFP_RND"/>
    <property type="match status" value="1"/>
</dbReference>
<evidence type="ECO:0000313" key="10">
    <source>
        <dbReference type="Proteomes" id="UP001606099"/>
    </source>
</evidence>
<reference evidence="9 10" key="1">
    <citation type="submission" date="2024-08" db="EMBL/GenBank/DDBJ databases">
        <authorList>
            <person name="Lu H."/>
        </authorList>
    </citation>
    <scope>NUCLEOTIDE SEQUENCE [LARGE SCALE GENOMIC DNA]</scope>
    <source>
        <strain evidence="9 10">BYS180W</strain>
    </source>
</reference>
<evidence type="ECO:0000313" key="9">
    <source>
        <dbReference type="EMBL" id="MFG6448367.1"/>
    </source>
</evidence>
<dbReference type="PANTHER" id="PTHR30469:SF11">
    <property type="entry name" value="BLL4320 PROTEIN"/>
    <property type="match status" value="1"/>
</dbReference>
<evidence type="ECO:0000256" key="2">
    <source>
        <dbReference type="ARBA" id="ARBA00009477"/>
    </source>
</evidence>
<feature type="domain" description="Multidrug resistance protein MdtA-like barrel-sandwich hybrid" evidence="6">
    <location>
        <begin position="76"/>
        <end position="195"/>
    </location>
</feature>
<dbReference type="InterPro" id="IPR058792">
    <property type="entry name" value="Beta-barrel_RND_2"/>
</dbReference>
<dbReference type="NCBIfam" id="TIGR01730">
    <property type="entry name" value="RND_mfp"/>
    <property type="match status" value="1"/>
</dbReference>
<feature type="domain" description="CusB-like beta-barrel" evidence="7">
    <location>
        <begin position="205"/>
        <end position="280"/>
    </location>
</feature>
<evidence type="ECO:0000259" key="8">
    <source>
        <dbReference type="Pfam" id="PF25967"/>
    </source>
</evidence>
<protein>
    <submittedName>
        <fullName evidence="9">Efflux RND transporter periplasmic adaptor subunit</fullName>
    </submittedName>
</protein>
<name>A0ABW7FVM0_9BURK</name>